<evidence type="ECO:0000256" key="7">
    <source>
        <dbReference type="ARBA" id="ARBA00022833"/>
    </source>
</evidence>
<evidence type="ECO:0000256" key="1">
    <source>
        <dbReference type="ARBA" id="ARBA00004286"/>
    </source>
</evidence>
<dbReference type="OrthoDB" id="616263at2759"/>
<gene>
    <name evidence="10" type="ORF">DGYR_LOCUS3948</name>
</gene>
<dbReference type="InterPro" id="IPR050973">
    <property type="entry name" value="H3K9_Histone-Lys_N-MTase"/>
</dbReference>
<keyword evidence="5" id="KW-0949">S-adenosyl-L-methionine</keyword>
<dbReference type="SMART" id="SM00317">
    <property type="entry name" value="SET"/>
    <property type="match status" value="1"/>
</dbReference>
<evidence type="ECO:0000259" key="9">
    <source>
        <dbReference type="PROSITE" id="PS50867"/>
    </source>
</evidence>
<evidence type="ECO:0000313" key="10">
    <source>
        <dbReference type="EMBL" id="CAD5115176.1"/>
    </source>
</evidence>
<organism evidence="10 11">
    <name type="scientific">Dimorphilus gyrociliatus</name>
    <dbReference type="NCBI Taxonomy" id="2664684"/>
    <lineage>
        <taxon>Eukaryota</taxon>
        <taxon>Metazoa</taxon>
        <taxon>Spiralia</taxon>
        <taxon>Lophotrochozoa</taxon>
        <taxon>Annelida</taxon>
        <taxon>Polychaeta</taxon>
        <taxon>Polychaeta incertae sedis</taxon>
        <taxon>Dinophilidae</taxon>
        <taxon>Dimorphilus</taxon>
    </lineage>
</organism>
<keyword evidence="11" id="KW-1185">Reference proteome</keyword>
<keyword evidence="4" id="KW-0808">Transferase</keyword>
<dbReference type="InterPro" id="IPR046341">
    <property type="entry name" value="SET_dom_sf"/>
</dbReference>
<dbReference type="Gene3D" id="2.170.270.10">
    <property type="entry name" value="SET domain"/>
    <property type="match status" value="1"/>
</dbReference>
<proteinExistence type="predicted"/>
<keyword evidence="2" id="KW-0158">Chromosome</keyword>
<protein>
    <submittedName>
        <fullName evidence="10">DgyrCDS4173</fullName>
    </submittedName>
</protein>
<dbReference type="PANTHER" id="PTHR46223:SF3">
    <property type="entry name" value="HISTONE-LYSINE N-METHYLTRANSFERASE SET-23"/>
    <property type="match status" value="1"/>
</dbReference>
<accession>A0A7I8VHN2</accession>
<dbReference type="GO" id="GO:0032259">
    <property type="term" value="P:methylation"/>
    <property type="evidence" value="ECO:0007669"/>
    <property type="project" value="UniProtKB-KW"/>
</dbReference>
<comment type="subcellular location">
    <subcellularLocation>
        <location evidence="1">Chromosome</location>
    </subcellularLocation>
</comment>
<evidence type="ECO:0000256" key="2">
    <source>
        <dbReference type="ARBA" id="ARBA00022454"/>
    </source>
</evidence>
<dbReference type="SUPFAM" id="SSF82199">
    <property type="entry name" value="SET domain"/>
    <property type="match status" value="1"/>
</dbReference>
<dbReference type="InterPro" id="IPR007728">
    <property type="entry name" value="Pre-SET_dom"/>
</dbReference>
<evidence type="ECO:0000256" key="5">
    <source>
        <dbReference type="ARBA" id="ARBA00022691"/>
    </source>
</evidence>
<keyword evidence="6" id="KW-0479">Metal-binding</keyword>
<dbReference type="InterPro" id="IPR001214">
    <property type="entry name" value="SET_dom"/>
</dbReference>
<dbReference type="Pfam" id="PF00856">
    <property type="entry name" value="SET"/>
    <property type="match status" value="1"/>
</dbReference>
<comment type="caution">
    <text evidence="10">The sequence shown here is derived from an EMBL/GenBank/DDBJ whole genome shotgun (WGS) entry which is preliminary data.</text>
</comment>
<dbReference type="GO" id="GO:0008270">
    <property type="term" value="F:zinc ion binding"/>
    <property type="evidence" value="ECO:0007669"/>
    <property type="project" value="InterPro"/>
</dbReference>
<sequence>MEKILRNENDISGGIENVAVPLEDKEYLKNCSDFVYSLQNIPSLEFQEKSWAEELQGCECEAECNRDTCSCVKQWGANYNSDRLLIASSDRPILECGKTCSCSSGNCQNKVVGRGVRLKLQVFKTPDKGMGVKCLESIKKGSFVSEYVGEVIGVKEAKTRTKFMAERPSYCCNYILGVREKVNGSDVDTVSFVDAMYVGNVSRFINHSCEPNLKMVVVRHTNLIPKIALYASRTINEGEELSFSYGPSCNKAILGSTRSCFCKTDSCSGYLPFDDSLIESSD</sequence>
<name>A0A7I8VHN2_9ANNE</name>
<dbReference type="GO" id="GO:0005694">
    <property type="term" value="C:chromosome"/>
    <property type="evidence" value="ECO:0007669"/>
    <property type="project" value="UniProtKB-SubCell"/>
</dbReference>
<evidence type="ECO:0000256" key="3">
    <source>
        <dbReference type="ARBA" id="ARBA00022603"/>
    </source>
</evidence>
<dbReference type="PROSITE" id="PS50280">
    <property type="entry name" value="SET"/>
    <property type="match status" value="1"/>
</dbReference>
<dbReference type="GO" id="GO:0005634">
    <property type="term" value="C:nucleus"/>
    <property type="evidence" value="ECO:0007669"/>
    <property type="project" value="InterPro"/>
</dbReference>
<dbReference type="PROSITE" id="PS50867">
    <property type="entry name" value="PRE_SET"/>
    <property type="match status" value="1"/>
</dbReference>
<dbReference type="AlphaFoldDB" id="A0A7I8VHN2"/>
<evidence type="ECO:0000313" key="11">
    <source>
        <dbReference type="Proteomes" id="UP000549394"/>
    </source>
</evidence>
<evidence type="ECO:0000256" key="4">
    <source>
        <dbReference type="ARBA" id="ARBA00022679"/>
    </source>
</evidence>
<dbReference type="PANTHER" id="PTHR46223">
    <property type="entry name" value="HISTONE-LYSINE N-METHYLTRANSFERASE SUV39H"/>
    <property type="match status" value="1"/>
</dbReference>
<reference evidence="10 11" key="1">
    <citation type="submission" date="2020-08" db="EMBL/GenBank/DDBJ databases">
        <authorList>
            <person name="Hejnol A."/>
        </authorList>
    </citation>
    <scope>NUCLEOTIDE SEQUENCE [LARGE SCALE GENOMIC DNA]</scope>
</reference>
<feature type="domain" description="SET" evidence="8">
    <location>
        <begin position="118"/>
        <end position="246"/>
    </location>
</feature>
<dbReference type="Pfam" id="PF05033">
    <property type="entry name" value="Pre-SET"/>
    <property type="match status" value="1"/>
</dbReference>
<dbReference type="SMART" id="SM00468">
    <property type="entry name" value="PreSET"/>
    <property type="match status" value="1"/>
</dbReference>
<keyword evidence="7" id="KW-0862">Zinc</keyword>
<dbReference type="GO" id="GO:0042054">
    <property type="term" value="F:histone methyltransferase activity"/>
    <property type="evidence" value="ECO:0007669"/>
    <property type="project" value="InterPro"/>
</dbReference>
<feature type="domain" description="Pre-SET" evidence="9">
    <location>
        <begin position="56"/>
        <end position="115"/>
    </location>
</feature>
<dbReference type="EMBL" id="CAJFCJ010000006">
    <property type="protein sequence ID" value="CAD5115176.1"/>
    <property type="molecule type" value="Genomic_DNA"/>
</dbReference>
<dbReference type="Proteomes" id="UP000549394">
    <property type="component" value="Unassembled WGS sequence"/>
</dbReference>
<evidence type="ECO:0000256" key="6">
    <source>
        <dbReference type="ARBA" id="ARBA00022723"/>
    </source>
</evidence>
<keyword evidence="3" id="KW-0489">Methyltransferase</keyword>
<evidence type="ECO:0000259" key="8">
    <source>
        <dbReference type="PROSITE" id="PS50280"/>
    </source>
</evidence>